<reference evidence="2 3" key="1">
    <citation type="submission" date="2024-06" db="EMBL/GenBank/DDBJ databases">
        <title>The Natural Products Discovery Center: Release of the First 8490 Sequenced Strains for Exploring Actinobacteria Biosynthetic Diversity.</title>
        <authorList>
            <person name="Kalkreuter E."/>
            <person name="Kautsar S.A."/>
            <person name="Yang D."/>
            <person name="Bader C.D."/>
            <person name="Teijaro C.N."/>
            <person name="Fluegel L."/>
            <person name="Davis C.M."/>
            <person name="Simpson J.R."/>
            <person name="Lauterbach L."/>
            <person name="Steele A.D."/>
            <person name="Gui C."/>
            <person name="Meng S."/>
            <person name="Li G."/>
            <person name="Viehrig K."/>
            <person name="Ye F."/>
            <person name="Su P."/>
            <person name="Kiefer A.F."/>
            <person name="Nichols A."/>
            <person name="Cepeda A.J."/>
            <person name="Yan W."/>
            <person name="Fan B."/>
            <person name="Jiang Y."/>
            <person name="Adhikari A."/>
            <person name="Zheng C.-J."/>
            <person name="Schuster L."/>
            <person name="Cowan T.M."/>
            <person name="Smanski M.J."/>
            <person name="Chevrette M.G."/>
            <person name="De Carvalho L.P.S."/>
            <person name="Shen B."/>
        </authorList>
    </citation>
    <scope>NUCLEOTIDE SEQUENCE [LARGE SCALE GENOMIC DNA]</scope>
    <source>
        <strain evidence="2 3">NPDC048117</strain>
    </source>
</reference>
<evidence type="ECO:0000313" key="2">
    <source>
        <dbReference type="EMBL" id="MEU9576399.1"/>
    </source>
</evidence>
<evidence type="ECO:0000256" key="1">
    <source>
        <dbReference type="SAM" id="MobiDB-lite"/>
    </source>
</evidence>
<gene>
    <name evidence="2" type="ORF">AB0D95_03775</name>
</gene>
<dbReference type="Proteomes" id="UP001551584">
    <property type="component" value="Unassembled WGS sequence"/>
</dbReference>
<protein>
    <submittedName>
        <fullName evidence="2">Imm21 family immunity protein</fullName>
    </submittedName>
</protein>
<sequence length="111" mass="11777">MRSSRFPPAGQDGSAAASSSRRGRSPSGRSGSRKGYLPSTLTWWRTNGESRATSSSQHRAFLRWLAAETEAGLSAATDAVLTDPAAVGEECGTWDSYGSAVLMDLPKRVLT</sequence>
<comment type="caution">
    <text evidence="2">The sequence shown here is derived from an EMBL/GenBank/DDBJ whole genome shotgun (WGS) entry which is preliminary data.</text>
</comment>
<feature type="region of interest" description="Disordered" evidence="1">
    <location>
        <begin position="1"/>
        <end position="38"/>
    </location>
</feature>
<keyword evidence="3" id="KW-1185">Reference proteome</keyword>
<accession>A0ABV3EJM3</accession>
<proteinExistence type="predicted"/>
<name>A0ABV3EJM3_9ACTN</name>
<dbReference type="EMBL" id="JBEZNA010000005">
    <property type="protein sequence ID" value="MEU9576399.1"/>
    <property type="molecule type" value="Genomic_DNA"/>
</dbReference>
<dbReference type="InterPro" id="IPR028961">
    <property type="entry name" value="Imm21"/>
</dbReference>
<evidence type="ECO:0000313" key="3">
    <source>
        <dbReference type="Proteomes" id="UP001551584"/>
    </source>
</evidence>
<dbReference type="Pfam" id="PF15589">
    <property type="entry name" value="Imm21"/>
    <property type="match status" value="1"/>
</dbReference>
<feature type="compositionally biased region" description="Low complexity" evidence="1">
    <location>
        <begin position="13"/>
        <end position="35"/>
    </location>
</feature>
<organism evidence="2 3">
    <name type="scientific">Streptomyces chilikensis</name>
    <dbReference type="NCBI Taxonomy" id="1194079"/>
    <lineage>
        <taxon>Bacteria</taxon>
        <taxon>Bacillati</taxon>
        <taxon>Actinomycetota</taxon>
        <taxon>Actinomycetes</taxon>
        <taxon>Kitasatosporales</taxon>
        <taxon>Streptomycetaceae</taxon>
        <taxon>Streptomyces</taxon>
    </lineage>
</organism>